<protein>
    <submittedName>
        <fullName evidence="7">Membrane protein</fullName>
    </submittedName>
</protein>
<evidence type="ECO:0000256" key="1">
    <source>
        <dbReference type="ARBA" id="ARBA00004141"/>
    </source>
</evidence>
<dbReference type="InterPro" id="IPR036259">
    <property type="entry name" value="MFS_trans_sf"/>
</dbReference>
<keyword evidence="8" id="KW-1185">Reference proteome</keyword>
<evidence type="ECO:0000256" key="5">
    <source>
        <dbReference type="SAM" id="MobiDB-lite"/>
    </source>
</evidence>
<keyword evidence="4 6" id="KW-0472">Membrane</keyword>
<dbReference type="PANTHER" id="PTHR23507">
    <property type="entry name" value="ZGC:174356"/>
    <property type="match status" value="1"/>
</dbReference>
<dbReference type="PANTHER" id="PTHR23507:SF1">
    <property type="entry name" value="FI18259P1-RELATED"/>
    <property type="match status" value="1"/>
</dbReference>
<dbReference type="GO" id="GO:0016020">
    <property type="term" value="C:membrane"/>
    <property type="evidence" value="ECO:0007669"/>
    <property type="project" value="UniProtKB-SubCell"/>
</dbReference>
<name>A0A5N5R0U3_9AGAM</name>
<evidence type="ECO:0000256" key="4">
    <source>
        <dbReference type="ARBA" id="ARBA00023136"/>
    </source>
</evidence>
<keyword evidence="3 6" id="KW-1133">Transmembrane helix</keyword>
<feature type="transmembrane region" description="Helical" evidence="6">
    <location>
        <begin position="242"/>
        <end position="262"/>
    </location>
</feature>
<evidence type="ECO:0000256" key="6">
    <source>
        <dbReference type="SAM" id="Phobius"/>
    </source>
</evidence>
<feature type="transmembrane region" description="Helical" evidence="6">
    <location>
        <begin position="212"/>
        <end position="236"/>
    </location>
</feature>
<feature type="transmembrane region" description="Helical" evidence="6">
    <location>
        <begin position="520"/>
        <end position="539"/>
    </location>
</feature>
<evidence type="ECO:0000256" key="3">
    <source>
        <dbReference type="ARBA" id="ARBA00022989"/>
    </source>
</evidence>
<dbReference type="SUPFAM" id="SSF103473">
    <property type="entry name" value="MFS general substrate transporter"/>
    <property type="match status" value="1"/>
</dbReference>
<organism evidence="7 8">
    <name type="scientific">Ceratobasidium theobromae</name>
    <dbReference type="NCBI Taxonomy" id="1582974"/>
    <lineage>
        <taxon>Eukaryota</taxon>
        <taxon>Fungi</taxon>
        <taxon>Dikarya</taxon>
        <taxon>Basidiomycota</taxon>
        <taxon>Agaricomycotina</taxon>
        <taxon>Agaricomycetes</taxon>
        <taxon>Cantharellales</taxon>
        <taxon>Ceratobasidiaceae</taxon>
        <taxon>Ceratobasidium</taxon>
    </lineage>
</organism>
<sequence length="556" mass="60622">MASPDGVQMASNSEIHVAPTPRPWYKTPSPFWLFPMALLSTLVMSATLAPCTELYIKLACNEIRPGYLLLPPLLNPQLLSDPHVPARPTINIPGPNKMCNADPHVQAAVAKLQATMTTTRGILACLTTGAWAQLSDRVGRTRVLALTAIGLLVTDVVLIIVALYADTLPGGYRFLIVGSIVDGALGGLTTSRATSTAYMSDSIDPTARSRIFSLYTGTFFAGMAIGPALGAVLTQYTQDLLTVFYISTALHFLYAFTCFFILPEPLDEKHRAAAAERYRASKDPNSTWLTAIKHAIWAFAQPLTVFIPRRRLRGKGRDWSLACIGIADALAMLTTGAYTFYRQYVIAIFGWETTELAAWISLVGISRAAYLLCILPILLKLLHAVYRARRHVHIDIFIAKFSLYADLLSFIVKGTTTNPKIFVVATCWSSLGGGFGPFAQSIAMTLCRDQADATKPTHPQTYSSAPSTDTNDPKDNKAMPLETGRLFGAFSVLQTLTSEILGPPLYGVVFATTIASAPRAMFWLSGACIACGLVALWFVRPREDAREQVDEESRLL</sequence>
<dbReference type="Proteomes" id="UP000383932">
    <property type="component" value="Unassembled WGS sequence"/>
</dbReference>
<feature type="transmembrane region" description="Helical" evidence="6">
    <location>
        <begin position="171"/>
        <end position="191"/>
    </location>
</feature>
<feature type="transmembrane region" description="Helical" evidence="6">
    <location>
        <begin position="143"/>
        <end position="165"/>
    </location>
</feature>
<dbReference type="InterPro" id="IPR011701">
    <property type="entry name" value="MFS"/>
</dbReference>
<evidence type="ECO:0000313" key="8">
    <source>
        <dbReference type="Proteomes" id="UP000383932"/>
    </source>
</evidence>
<reference evidence="7 8" key="1">
    <citation type="journal article" date="2019" name="Fungal Biol. Biotechnol.">
        <title>Draft genome sequence of fastidious pathogen Ceratobasidium theobromae, which causes vascular-streak dieback in Theobroma cacao.</title>
        <authorList>
            <person name="Ali S.S."/>
            <person name="Asman A."/>
            <person name="Shao J."/>
            <person name="Firmansyah A.P."/>
            <person name="Susilo A.W."/>
            <person name="Rosmana A."/>
            <person name="McMahon P."/>
            <person name="Junaid M."/>
            <person name="Guest D."/>
            <person name="Kheng T.Y."/>
            <person name="Meinhardt L.W."/>
            <person name="Bailey B.A."/>
        </authorList>
    </citation>
    <scope>NUCLEOTIDE SEQUENCE [LARGE SCALE GENOMIC DNA]</scope>
    <source>
        <strain evidence="7 8">CT2</strain>
    </source>
</reference>
<dbReference type="GO" id="GO:0022857">
    <property type="term" value="F:transmembrane transporter activity"/>
    <property type="evidence" value="ECO:0007669"/>
    <property type="project" value="InterPro"/>
</dbReference>
<feature type="transmembrane region" description="Helical" evidence="6">
    <location>
        <begin position="319"/>
        <end position="341"/>
    </location>
</feature>
<evidence type="ECO:0000256" key="2">
    <source>
        <dbReference type="ARBA" id="ARBA00022692"/>
    </source>
</evidence>
<dbReference type="Gene3D" id="1.20.1250.20">
    <property type="entry name" value="MFS general substrate transporter like domains"/>
    <property type="match status" value="1"/>
</dbReference>
<keyword evidence="2 6" id="KW-0812">Transmembrane</keyword>
<dbReference type="OrthoDB" id="3026777at2759"/>
<feature type="compositionally biased region" description="Polar residues" evidence="5">
    <location>
        <begin position="457"/>
        <end position="470"/>
    </location>
</feature>
<comment type="caution">
    <text evidence="7">The sequence shown here is derived from an EMBL/GenBank/DDBJ whole genome shotgun (WGS) entry which is preliminary data.</text>
</comment>
<evidence type="ECO:0000313" key="7">
    <source>
        <dbReference type="EMBL" id="KAB5596427.1"/>
    </source>
</evidence>
<accession>A0A5N5R0U3</accession>
<feature type="region of interest" description="Disordered" evidence="5">
    <location>
        <begin position="454"/>
        <end position="477"/>
    </location>
</feature>
<proteinExistence type="predicted"/>
<gene>
    <name evidence="7" type="ORF">CTheo_64</name>
</gene>
<feature type="transmembrane region" description="Helical" evidence="6">
    <location>
        <begin position="356"/>
        <end position="379"/>
    </location>
</feature>
<comment type="subcellular location">
    <subcellularLocation>
        <location evidence="1">Membrane</location>
        <topology evidence="1">Multi-pass membrane protein</topology>
    </subcellularLocation>
</comment>
<feature type="transmembrane region" description="Helical" evidence="6">
    <location>
        <begin position="31"/>
        <end position="56"/>
    </location>
</feature>
<dbReference type="Pfam" id="PF07690">
    <property type="entry name" value="MFS_1"/>
    <property type="match status" value="1"/>
</dbReference>
<dbReference type="AlphaFoldDB" id="A0A5N5R0U3"/>
<dbReference type="EMBL" id="SSOP01000001">
    <property type="protein sequence ID" value="KAB5596427.1"/>
    <property type="molecule type" value="Genomic_DNA"/>
</dbReference>